<dbReference type="PANTHER" id="PTHR10291:SF0">
    <property type="entry name" value="DEHYDRODOLICHYL DIPHOSPHATE SYNTHASE 2"/>
    <property type="match status" value="1"/>
</dbReference>
<reference evidence="4" key="1">
    <citation type="journal article" date="2019" name="Int. J. Syst. Evol. Microbiol.">
        <title>The Global Catalogue of Microorganisms (GCM) 10K type strain sequencing project: providing services to taxonomists for standard genome sequencing and annotation.</title>
        <authorList>
            <consortium name="The Broad Institute Genomics Platform"/>
            <consortium name="The Broad Institute Genome Sequencing Center for Infectious Disease"/>
            <person name="Wu L."/>
            <person name="Ma J."/>
        </authorList>
    </citation>
    <scope>NUCLEOTIDE SEQUENCE [LARGE SCALE GENOMIC DNA]</scope>
    <source>
        <strain evidence="4">JCM 18200</strain>
    </source>
</reference>
<keyword evidence="2" id="KW-0460">Magnesium</keyword>
<feature type="binding site" evidence="2">
    <location>
        <position position="36"/>
    </location>
    <ligand>
        <name>substrate</name>
    </ligand>
</feature>
<dbReference type="InterPro" id="IPR036424">
    <property type="entry name" value="UPP_synth-like_sf"/>
</dbReference>
<comment type="cofactor">
    <cofactor evidence="2">
        <name>Mg(2+)</name>
        <dbReference type="ChEBI" id="CHEBI:18420"/>
    </cofactor>
    <text evidence="2">Binds 2 magnesium ions per subunit.</text>
</comment>
<comment type="subunit">
    <text evidence="2">Homodimer.</text>
</comment>
<evidence type="ECO:0000256" key="1">
    <source>
        <dbReference type="ARBA" id="ARBA00022679"/>
    </source>
</evidence>
<evidence type="ECO:0000256" key="2">
    <source>
        <dbReference type="HAMAP-Rule" id="MF_01139"/>
    </source>
</evidence>
<feature type="binding site" evidence="2">
    <location>
        <position position="40"/>
    </location>
    <ligand>
        <name>substrate</name>
    </ligand>
</feature>
<protein>
    <recommendedName>
        <fullName evidence="2">Isoprenyl transferase</fullName>
        <ecNumber evidence="2">2.5.1.-</ecNumber>
    </recommendedName>
</protein>
<feature type="binding site" evidence="2">
    <location>
        <begin position="68"/>
        <end position="70"/>
    </location>
    <ligand>
        <name>substrate</name>
    </ligand>
</feature>
<sequence length="248" mass="28357">METNIIERLDRSKLPQHIAIIMDGNGRWAKERGKLRVFGHKKGVESVRDIIEGVLDLGIPYLTLYTFSTENWNRPKLEVAALMELLVSSIAKETKIMLDKGVKLNAIGNLEQLPTKALNSLHRSIAQTAENTKCTLTLALSYSSRSEIAQAAKALAQLVKEGDLDVDAIDEQLLNQHLQTYPLPEPELMIRTSGEQRISNYLLWQLAYAELYFTPTLWPDFRRNDLYQAILEYQKRERRFGLTSEQVK</sequence>
<dbReference type="SUPFAM" id="SSF64005">
    <property type="entry name" value="Undecaprenyl diphosphate synthase"/>
    <property type="match status" value="1"/>
</dbReference>
<feature type="binding site" evidence="2">
    <location>
        <position position="191"/>
    </location>
    <ligand>
        <name>substrate</name>
    </ligand>
</feature>
<feature type="binding site" evidence="2">
    <location>
        <position position="72"/>
    </location>
    <ligand>
        <name>substrate</name>
    </ligand>
</feature>
<organism evidence="3 4">
    <name type="scientific">Olivibacter ginsenosidimutans</name>
    <dbReference type="NCBI Taxonomy" id="1176537"/>
    <lineage>
        <taxon>Bacteria</taxon>
        <taxon>Pseudomonadati</taxon>
        <taxon>Bacteroidota</taxon>
        <taxon>Sphingobacteriia</taxon>
        <taxon>Sphingobacteriales</taxon>
        <taxon>Sphingobacteriaceae</taxon>
        <taxon>Olivibacter</taxon>
    </lineage>
</organism>
<comment type="similarity">
    <text evidence="2">Belongs to the UPP synthase family.</text>
</comment>
<proteinExistence type="inferred from homology"/>
<dbReference type="EC" id="2.5.1.-" evidence="2"/>
<feature type="active site" evidence="2">
    <location>
        <position position="23"/>
    </location>
</feature>
<dbReference type="RefSeq" id="WP_345232344.1">
    <property type="nucleotide sequence ID" value="NZ_BAABIQ010000038.1"/>
</dbReference>
<gene>
    <name evidence="3" type="ORF">GCM10023231_27200</name>
</gene>
<dbReference type="PROSITE" id="PS01066">
    <property type="entry name" value="UPP_SYNTHASE"/>
    <property type="match status" value="1"/>
</dbReference>
<evidence type="ECO:0000313" key="3">
    <source>
        <dbReference type="EMBL" id="GAA4797244.1"/>
    </source>
</evidence>
<feature type="binding site" evidence="2">
    <location>
        <position position="23"/>
    </location>
    <ligand>
        <name>Mg(2+)</name>
        <dbReference type="ChEBI" id="CHEBI:18420"/>
    </ligand>
</feature>
<dbReference type="GO" id="GO:0016740">
    <property type="term" value="F:transferase activity"/>
    <property type="evidence" value="ECO:0007669"/>
    <property type="project" value="UniProtKB-KW"/>
</dbReference>
<dbReference type="PANTHER" id="PTHR10291">
    <property type="entry name" value="DEHYDRODOLICHYL DIPHOSPHATE SYNTHASE FAMILY MEMBER"/>
    <property type="match status" value="1"/>
</dbReference>
<feature type="binding site" evidence="2">
    <location>
        <begin position="24"/>
        <end position="27"/>
    </location>
    <ligand>
        <name>substrate</name>
    </ligand>
</feature>
<feature type="binding site" evidence="2">
    <location>
        <position position="28"/>
    </location>
    <ligand>
        <name>substrate</name>
    </ligand>
</feature>
<dbReference type="CDD" id="cd00475">
    <property type="entry name" value="Cis_IPPS"/>
    <property type="match status" value="1"/>
</dbReference>
<feature type="active site" description="Proton acceptor" evidence="2">
    <location>
        <position position="71"/>
    </location>
</feature>
<keyword evidence="2" id="KW-0479">Metal-binding</keyword>
<dbReference type="Gene3D" id="3.40.1180.10">
    <property type="entry name" value="Decaprenyl diphosphate synthase-like"/>
    <property type="match status" value="1"/>
</dbReference>
<dbReference type="NCBIfam" id="TIGR00055">
    <property type="entry name" value="uppS"/>
    <property type="match status" value="1"/>
</dbReference>
<feature type="binding site" evidence="2">
    <location>
        <position position="210"/>
    </location>
    <ligand>
        <name>Mg(2+)</name>
        <dbReference type="ChEBI" id="CHEBI:18420"/>
    </ligand>
</feature>
<name>A0ABP9BN71_9SPHI</name>
<feature type="binding site" evidence="2">
    <location>
        <begin position="197"/>
        <end position="199"/>
    </location>
    <ligand>
        <name>substrate</name>
    </ligand>
</feature>
<dbReference type="Proteomes" id="UP001501411">
    <property type="component" value="Unassembled WGS sequence"/>
</dbReference>
<comment type="function">
    <text evidence="2">Catalyzes the condensation of isopentenyl diphosphate (IPP) with allylic pyrophosphates generating different type of terpenoids.</text>
</comment>
<dbReference type="EMBL" id="BAABIQ010000038">
    <property type="protein sequence ID" value="GAA4797244.1"/>
    <property type="molecule type" value="Genomic_DNA"/>
</dbReference>
<dbReference type="HAMAP" id="MF_01139">
    <property type="entry name" value="ISPT"/>
    <property type="match status" value="1"/>
</dbReference>
<dbReference type="InterPro" id="IPR018520">
    <property type="entry name" value="UPP_synth-like_CS"/>
</dbReference>
<feature type="binding site" evidence="2">
    <location>
        <position position="74"/>
    </location>
    <ligand>
        <name>substrate</name>
    </ligand>
</feature>
<comment type="caution">
    <text evidence="3">The sequence shown here is derived from an EMBL/GenBank/DDBJ whole genome shotgun (WGS) entry which is preliminary data.</text>
</comment>
<keyword evidence="1 2" id="KW-0808">Transferase</keyword>
<accession>A0ABP9BN71</accession>
<dbReference type="InterPro" id="IPR001441">
    <property type="entry name" value="UPP_synth-like"/>
</dbReference>
<dbReference type="Pfam" id="PF01255">
    <property type="entry name" value="Prenyltransf"/>
    <property type="match status" value="1"/>
</dbReference>
<keyword evidence="4" id="KW-1185">Reference proteome</keyword>
<dbReference type="NCBIfam" id="NF011405">
    <property type="entry name" value="PRK14830.1"/>
    <property type="match status" value="1"/>
</dbReference>
<evidence type="ECO:0000313" key="4">
    <source>
        <dbReference type="Proteomes" id="UP001501411"/>
    </source>
</evidence>